<sequence>MDVAVVCAVLNVFVCLGRTYENVALNKPAWQSHPYNGKPWGAERAFNDLCEVEVYSCPYGFFGEECSEKCHPTCKNCNIFNGFCNFGCNPGWEGDFCHKACKNGSYGVDCEETCGNCRDLNLCLHTNGTCLNGCDAGFQGDLCKTPCDRGFYGLGCSEMCGRCRDLNHCFHMTGTCLTGCDPGYIGEMCNKTCPQGYFGENCAEKCMDTCNGCNNVNGLCDHGCISGWKGYFCEEQNVSSISSFADDLKPWTFIIVGLIGTVCLSFIIIGTLSTYIAVTRRRKPKQSQTVDVQEPQCDDQPNVSNSDVTRTEYQELRDHKPQIYERLS</sequence>
<feature type="compositionally biased region" description="Polar residues" evidence="2">
    <location>
        <begin position="299"/>
        <end position="308"/>
    </location>
</feature>
<protein>
    <recommendedName>
        <fullName evidence="5">EGF-like domain-containing protein</fullName>
    </recommendedName>
</protein>
<feature type="region of interest" description="Disordered" evidence="2">
    <location>
        <begin position="287"/>
        <end position="311"/>
    </location>
</feature>
<name>A0A8W8NUA3_MAGGI</name>
<proteinExistence type="predicted"/>
<keyword evidence="7" id="KW-1185">Reference proteome</keyword>
<feature type="domain" description="EGF-like" evidence="5">
    <location>
        <begin position="201"/>
        <end position="234"/>
    </location>
</feature>
<dbReference type="InterPro" id="IPR000742">
    <property type="entry name" value="EGF"/>
</dbReference>
<dbReference type="Gene3D" id="2.170.300.10">
    <property type="entry name" value="Tie2 ligand-binding domain superfamily"/>
    <property type="match status" value="2"/>
</dbReference>
<dbReference type="InterPro" id="IPR009030">
    <property type="entry name" value="Growth_fac_rcpt_cys_sf"/>
</dbReference>
<dbReference type="InterPro" id="IPR042635">
    <property type="entry name" value="MEGF10/SREC1/2-like"/>
</dbReference>
<evidence type="ECO:0000259" key="5">
    <source>
        <dbReference type="SMART" id="SM00181"/>
    </source>
</evidence>
<dbReference type="SUPFAM" id="SSF57184">
    <property type="entry name" value="Growth factor receptor domain"/>
    <property type="match status" value="1"/>
</dbReference>
<keyword evidence="3" id="KW-0812">Transmembrane</keyword>
<feature type="domain" description="EGF-like" evidence="5">
    <location>
        <begin position="109"/>
        <end position="144"/>
    </location>
</feature>
<keyword evidence="3" id="KW-1133">Transmembrane helix</keyword>
<dbReference type="GO" id="GO:0005044">
    <property type="term" value="F:scavenger receptor activity"/>
    <property type="evidence" value="ECO:0007669"/>
    <property type="project" value="InterPro"/>
</dbReference>
<evidence type="ECO:0000256" key="3">
    <source>
        <dbReference type="SAM" id="Phobius"/>
    </source>
</evidence>
<dbReference type="AlphaFoldDB" id="A0A8W8NUA3"/>
<keyword evidence="4" id="KW-0732">Signal</keyword>
<dbReference type="PANTHER" id="PTHR24043:SF8">
    <property type="entry name" value="EGF-LIKE DOMAIN-CONTAINING PROTEIN"/>
    <property type="match status" value="1"/>
</dbReference>
<evidence type="ECO:0000256" key="2">
    <source>
        <dbReference type="SAM" id="MobiDB-lite"/>
    </source>
</evidence>
<evidence type="ECO:0000313" key="6">
    <source>
        <dbReference type="EnsemblMetazoa" id="G8226.1:cds"/>
    </source>
</evidence>
<dbReference type="PANTHER" id="PTHR24043">
    <property type="entry name" value="SCAVENGER RECEPTOR CLASS F"/>
    <property type="match status" value="1"/>
</dbReference>
<evidence type="ECO:0000313" key="7">
    <source>
        <dbReference type="Proteomes" id="UP000005408"/>
    </source>
</evidence>
<feature type="transmembrane region" description="Helical" evidence="3">
    <location>
        <begin position="251"/>
        <end position="278"/>
    </location>
</feature>
<feature type="domain" description="EGF-like" evidence="5">
    <location>
        <begin position="155"/>
        <end position="190"/>
    </location>
</feature>
<accession>A0A8W8NUA3</accession>
<organism evidence="6 7">
    <name type="scientific">Magallana gigas</name>
    <name type="common">Pacific oyster</name>
    <name type="synonym">Crassostrea gigas</name>
    <dbReference type="NCBI Taxonomy" id="29159"/>
    <lineage>
        <taxon>Eukaryota</taxon>
        <taxon>Metazoa</taxon>
        <taxon>Spiralia</taxon>
        <taxon>Lophotrochozoa</taxon>
        <taxon>Mollusca</taxon>
        <taxon>Bivalvia</taxon>
        <taxon>Autobranchia</taxon>
        <taxon>Pteriomorphia</taxon>
        <taxon>Ostreida</taxon>
        <taxon>Ostreoidea</taxon>
        <taxon>Ostreidae</taxon>
        <taxon>Magallana</taxon>
    </lineage>
</organism>
<reference evidence="6" key="1">
    <citation type="submission" date="2022-08" db="UniProtKB">
        <authorList>
            <consortium name="EnsemblMetazoa"/>
        </authorList>
    </citation>
    <scope>IDENTIFICATION</scope>
    <source>
        <strain evidence="6">05x7-T-G4-1.051#20</strain>
    </source>
</reference>
<feature type="chain" id="PRO_5036463570" description="EGF-like domain-containing protein" evidence="4">
    <location>
        <begin position="20"/>
        <end position="328"/>
    </location>
</feature>
<dbReference type="EnsemblMetazoa" id="G8226.1">
    <property type="protein sequence ID" value="G8226.1:cds"/>
    <property type="gene ID" value="G8226"/>
</dbReference>
<dbReference type="SMART" id="SM00181">
    <property type="entry name" value="EGF"/>
    <property type="match status" value="4"/>
</dbReference>
<feature type="domain" description="EGF-like" evidence="5">
    <location>
        <begin position="65"/>
        <end position="98"/>
    </location>
</feature>
<keyword evidence="3" id="KW-0472">Membrane</keyword>
<dbReference type="Proteomes" id="UP000005408">
    <property type="component" value="Unassembled WGS sequence"/>
</dbReference>
<feature type="signal peptide" evidence="4">
    <location>
        <begin position="1"/>
        <end position="19"/>
    </location>
</feature>
<evidence type="ECO:0000256" key="1">
    <source>
        <dbReference type="ARBA" id="ARBA00022536"/>
    </source>
</evidence>
<evidence type="ECO:0000256" key="4">
    <source>
        <dbReference type="SAM" id="SignalP"/>
    </source>
</evidence>
<keyword evidence="1" id="KW-0245">EGF-like domain</keyword>